<accession>A0ABR1BD24</accession>
<sequence length="310" mass="35685">MEHFISLNSVLHEYLKDQLIPNTAELLSIYGKMVINTFNILDAEMQSIGSGLYLAASVIDHSCAPNAVAVFEGTKIYIRTLCDIPSLNWMNVYISYIELLNLPTVRQKELQSLYYFLCECSKCLDIDEFRRMTATFCQNEDCNECVLGDTEEIIIKCSKCNQIVTQETMEKIKEVTQFTIEQLQNMEHVAYLDICKICLEKQKKLLYPTNVYNVKILDLAMESCIALENWEGALFYGKQLLEPFRSYYGEQHPLRGIFLMKLGKIGLLLDYVDEAKQYFAEASSILLTTHGCKHPLVKDELCNYMKQCQV</sequence>
<comment type="caution">
    <text evidence="1">The sequence shown here is derived from an EMBL/GenBank/DDBJ whole genome shotgun (WGS) entry which is preliminary data.</text>
</comment>
<protein>
    <recommendedName>
        <fullName evidence="3">SET and MYND domain-containing protein 3</fullName>
    </recommendedName>
</protein>
<keyword evidence="2" id="KW-1185">Reference proteome</keyword>
<dbReference type="Gene3D" id="2.170.270.10">
    <property type="entry name" value="SET domain"/>
    <property type="match status" value="1"/>
</dbReference>
<dbReference type="InterPro" id="IPR050869">
    <property type="entry name" value="H3K4_H4K5_MeTrfase"/>
</dbReference>
<dbReference type="PANTHER" id="PTHR12197">
    <property type="entry name" value="HISTONE-LYSINE N-METHYLTRANSFERASE SMYD"/>
    <property type="match status" value="1"/>
</dbReference>
<dbReference type="InterPro" id="IPR011990">
    <property type="entry name" value="TPR-like_helical_dom_sf"/>
</dbReference>
<evidence type="ECO:0000313" key="2">
    <source>
        <dbReference type="Proteomes" id="UP001359485"/>
    </source>
</evidence>
<dbReference type="PANTHER" id="PTHR12197:SF251">
    <property type="entry name" value="EG:BACR7C10.4 PROTEIN"/>
    <property type="match status" value="1"/>
</dbReference>
<proteinExistence type="predicted"/>
<dbReference type="Gene3D" id="1.25.40.970">
    <property type="match status" value="1"/>
</dbReference>
<organism evidence="1 2">
    <name type="scientific">Polyplax serrata</name>
    <name type="common">Common mouse louse</name>
    <dbReference type="NCBI Taxonomy" id="468196"/>
    <lineage>
        <taxon>Eukaryota</taxon>
        <taxon>Metazoa</taxon>
        <taxon>Ecdysozoa</taxon>
        <taxon>Arthropoda</taxon>
        <taxon>Hexapoda</taxon>
        <taxon>Insecta</taxon>
        <taxon>Pterygota</taxon>
        <taxon>Neoptera</taxon>
        <taxon>Paraneoptera</taxon>
        <taxon>Psocodea</taxon>
        <taxon>Troctomorpha</taxon>
        <taxon>Phthiraptera</taxon>
        <taxon>Anoplura</taxon>
        <taxon>Polyplacidae</taxon>
        <taxon>Polyplax</taxon>
    </lineage>
</organism>
<gene>
    <name evidence="1" type="ORF">RUM44_013049</name>
</gene>
<evidence type="ECO:0008006" key="3">
    <source>
        <dbReference type="Google" id="ProtNLM"/>
    </source>
</evidence>
<evidence type="ECO:0000313" key="1">
    <source>
        <dbReference type="EMBL" id="KAK6641340.1"/>
    </source>
</evidence>
<dbReference type="Gene3D" id="1.25.40.10">
    <property type="entry name" value="Tetratricopeptide repeat domain"/>
    <property type="match status" value="1"/>
</dbReference>
<dbReference type="Proteomes" id="UP001359485">
    <property type="component" value="Unassembled WGS sequence"/>
</dbReference>
<name>A0ABR1BD24_POLSC</name>
<reference evidence="1 2" key="1">
    <citation type="submission" date="2023-09" db="EMBL/GenBank/DDBJ databases">
        <title>Genomes of two closely related lineages of the louse Polyplax serrata with different host specificities.</title>
        <authorList>
            <person name="Martinu J."/>
            <person name="Tarabai H."/>
            <person name="Stefka J."/>
            <person name="Hypsa V."/>
        </authorList>
    </citation>
    <scope>NUCLEOTIDE SEQUENCE [LARGE SCALE GENOMIC DNA]</scope>
    <source>
        <strain evidence="1">98ZLc_SE</strain>
    </source>
</reference>
<dbReference type="EMBL" id="JAWJWF010000001">
    <property type="protein sequence ID" value="KAK6641340.1"/>
    <property type="molecule type" value="Genomic_DNA"/>
</dbReference>
<dbReference type="SUPFAM" id="SSF82199">
    <property type="entry name" value="SET domain"/>
    <property type="match status" value="1"/>
</dbReference>
<dbReference type="InterPro" id="IPR046341">
    <property type="entry name" value="SET_dom_sf"/>
</dbReference>